<evidence type="ECO:0000313" key="2">
    <source>
        <dbReference type="EMBL" id="VEL07299.1"/>
    </source>
</evidence>
<keyword evidence="3" id="KW-1185">Reference proteome</keyword>
<comment type="caution">
    <text evidence="2">The sequence shown here is derived from an EMBL/GenBank/DDBJ whole genome shotgun (WGS) entry which is preliminary data.</text>
</comment>
<dbReference type="Gene3D" id="3.40.390.80">
    <property type="entry name" value="Peptidase M60, enhancin-like domain 2"/>
    <property type="match status" value="1"/>
</dbReference>
<feature type="domain" description="Peptidase M60" evidence="1">
    <location>
        <begin position="326"/>
        <end position="654"/>
    </location>
</feature>
<dbReference type="PROSITE" id="PS51723">
    <property type="entry name" value="PEPTIDASE_M60"/>
    <property type="match status" value="1"/>
</dbReference>
<evidence type="ECO:0000259" key="1">
    <source>
        <dbReference type="PROSITE" id="PS51723"/>
    </source>
</evidence>
<dbReference type="OrthoDB" id="10260387at2759"/>
<proteinExistence type="predicted"/>
<dbReference type="Pfam" id="PF17291">
    <property type="entry name" value="M60-like_N"/>
    <property type="match status" value="1"/>
</dbReference>
<dbReference type="Pfam" id="PF13402">
    <property type="entry name" value="Peptidase_M60"/>
    <property type="match status" value="1"/>
</dbReference>
<dbReference type="PANTHER" id="PTHR15730:SF5">
    <property type="entry name" value="SI:CH211-210B2.2-RELATED"/>
    <property type="match status" value="1"/>
</dbReference>
<dbReference type="InterPro" id="IPR051244">
    <property type="entry name" value="TCAF"/>
</dbReference>
<dbReference type="InterPro" id="IPR031161">
    <property type="entry name" value="Peptidase_M60_dom"/>
</dbReference>
<organism evidence="2 3">
    <name type="scientific">Protopolystoma xenopodis</name>
    <dbReference type="NCBI Taxonomy" id="117903"/>
    <lineage>
        <taxon>Eukaryota</taxon>
        <taxon>Metazoa</taxon>
        <taxon>Spiralia</taxon>
        <taxon>Lophotrochozoa</taxon>
        <taxon>Platyhelminthes</taxon>
        <taxon>Monogenea</taxon>
        <taxon>Polyopisthocotylea</taxon>
        <taxon>Polystomatidea</taxon>
        <taxon>Polystomatidae</taxon>
        <taxon>Protopolystoma</taxon>
    </lineage>
</organism>
<accession>A0A448WAZ0</accession>
<gene>
    <name evidence="2" type="ORF">PXEA_LOCUS739</name>
</gene>
<sequence length="784" mass="88412">MLKYTGALEFYSHRILPVCWDPVSRRVICAALHYGQGRAFAVASQQWSSRFLEVPDERPDIHEAIMAWLTRVRARPRLSLPDDNRHIVSCRRGANLDQLLTEARRIVVIFYPDCTVSRLDEFVHRFRWGQFGLILAGAGWSMRTRRNLAFTQLADRLELTFPPVVVVPQDTAYPASLFTRHQHGLGPVSLDLALMRATRSLALFDTAQPDLPDTGQLSAPQRRLIQSESTSSLIANLLTRYSSLMDYVAPCPSRPFRGLTRGQPSLPLPHRHAILNFNRLVFAPSLRYTGLKLPGVSQFPGDFPTRPAHGLRTSQLFLEVNHTVSGEKHTTGFYAPAGATFEYEVAFVEPPGGSEDEPIGWSLEIGCHTDRLEPLARWDRFPVITHRVPLELHGVVFTPVGGVVFLSSSLSSSHLIIHFYGLQEHALMHLRDNLSLSDWAAGRWRYNLAPWSEILGDAVAFCLPTSLVRSASLDYLIRLTRDTWDRVVKADYNFRGDSWRSERRQRVTLDVQLMVGSGHNGYPIVGSLNWFDSIWNLTRIRAIGSWGLCHEIGHNLQRSWWTMPGFTEVTNNVMCLMNYELVFGFASLQPSLKSLTSVKSAAGSGTSASSDGANGELDTEVAEALSYLKRGDAYTNWSPNIGLQYFIHLISHFGLGLISNAWVNYNQFPVKPRGLDNWTLILSKEAGHSLVGLHEFWGLPTGQTTAAQLSKLPCFLPDDWITQQVTDRLAKIRRHQNQTCVTRVSKIEPVNKLTNGFYELLPKDFWRLDPAPSENWPTPRRLND</sequence>
<protein>
    <recommendedName>
        <fullName evidence="1">Peptidase M60 domain-containing protein</fullName>
    </recommendedName>
</protein>
<reference evidence="2" key="1">
    <citation type="submission" date="2018-11" db="EMBL/GenBank/DDBJ databases">
        <authorList>
            <consortium name="Pathogen Informatics"/>
        </authorList>
    </citation>
    <scope>NUCLEOTIDE SEQUENCE</scope>
</reference>
<evidence type="ECO:0000313" key="3">
    <source>
        <dbReference type="Proteomes" id="UP000784294"/>
    </source>
</evidence>
<dbReference type="SMART" id="SM01276">
    <property type="entry name" value="M60-like"/>
    <property type="match status" value="1"/>
</dbReference>
<dbReference type="InterPro" id="IPR035423">
    <property type="entry name" value="M60-like_N"/>
</dbReference>
<dbReference type="AlphaFoldDB" id="A0A448WAZ0"/>
<dbReference type="Proteomes" id="UP000784294">
    <property type="component" value="Unassembled WGS sequence"/>
</dbReference>
<dbReference type="EMBL" id="CAAALY010001435">
    <property type="protein sequence ID" value="VEL07299.1"/>
    <property type="molecule type" value="Genomic_DNA"/>
</dbReference>
<name>A0A448WAZ0_9PLAT</name>
<dbReference type="Gene3D" id="1.10.390.30">
    <property type="entry name" value="Peptidase M60, enhancin-like domain 3"/>
    <property type="match status" value="1"/>
</dbReference>
<dbReference type="InterPro" id="IPR042279">
    <property type="entry name" value="Pep_M60_3"/>
</dbReference>
<dbReference type="PANTHER" id="PTHR15730">
    <property type="entry name" value="EXPERIMENTAL AUTOIMMUNE PROSTATITIS ANTIGEN 2-RELATED"/>
    <property type="match status" value="1"/>
</dbReference>